<dbReference type="AlphaFoldDB" id="A0A0C9RJ50"/>
<proteinExistence type="predicted"/>
<gene>
    <name evidence="2" type="primary">odf3b_1</name>
    <name evidence="2" type="ORF">g.12238</name>
</gene>
<dbReference type="Pfam" id="PF07004">
    <property type="entry name" value="SHIPPO-rpt"/>
    <property type="match status" value="3"/>
</dbReference>
<evidence type="ECO:0000256" key="1">
    <source>
        <dbReference type="SAM" id="MobiDB-lite"/>
    </source>
</evidence>
<dbReference type="GO" id="GO:0005856">
    <property type="term" value="C:cytoskeleton"/>
    <property type="evidence" value="ECO:0007669"/>
    <property type="project" value="TreeGrafter"/>
</dbReference>
<reference evidence="2" key="1">
    <citation type="submission" date="2015-01" db="EMBL/GenBank/DDBJ databases">
        <title>Transcriptome Assembly of Fopius arisanus.</title>
        <authorList>
            <person name="Geib S."/>
        </authorList>
    </citation>
    <scope>NUCLEOTIDE SEQUENCE</scope>
</reference>
<dbReference type="PANTHER" id="PTHR21580">
    <property type="entry name" value="SHIPPO-1-RELATED"/>
    <property type="match status" value="1"/>
</dbReference>
<name>A0A0C9RJ50_9HYME</name>
<protein>
    <submittedName>
        <fullName evidence="2">Odf3b_1 protein</fullName>
    </submittedName>
</protein>
<organism evidence="2">
    <name type="scientific">Fopius arisanus</name>
    <dbReference type="NCBI Taxonomy" id="64838"/>
    <lineage>
        <taxon>Eukaryota</taxon>
        <taxon>Metazoa</taxon>
        <taxon>Ecdysozoa</taxon>
        <taxon>Arthropoda</taxon>
        <taxon>Hexapoda</taxon>
        <taxon>Insecta</taxon>
        <taxon>Pterygota</taxon>
        <taxon>Neoptera</taxon>
        <taxon>Endopterygota</taxon>
        <taxon>Hymenoptera</taxon>
        <taxon>Apocrita</taxon>
        <taxon>Ichneumonoidea</taxon>
        <taxon>Braconidae</taxon>
        <taxon>Opiinae</taxon>
        <taxon>Fopius</taxon>
    </lineage>
</organism>
<dbReference type="PANTHER" id="PTHR21580:SF28">
    <property type="entry name" value="BOREALIN N-TERMINAL DOMAIN-CONTAINING PROTEIN-RELATED"/>
    <property type="match status" value="1"/>
</dbReference>
<dbReference type="InterPro" id="IPR010736">
    <property type="entry name" value="SHIPPO-rpt"/>
</dbReference>
<sequence>MASASAHNRPKLSCLNRGPGPVYGLPPLVGYEKHDPSKYRNPAYTLRKRLASFDQTVGPGPTYDIAKMTRRGPERPPAFTIAGRQKTKEFNVGPGPCGYRPEGCPPMNHIPRPPAYSLKARYVVDWRSHVPAPNSYMVPSCLGPRIPDKRALGAFTITGLHGLKAKSLGPGPAAYIFNTNTVKRKYPAFSIKFRTTSNLRTIGPGPVHYPTYNTRRNAPKFSFGVKHSECSPPPITPMDDE</sequence>
<dbReference type="EMBL" id="GBYB01008255">
    <property type="protein sequence ID" value="JAG78022.1"/>
    <property type="molecule type" value="Transcribed_RNA"/>
</dbReference>
<evidence type="ECO:0000313" key="2">
    <source>
        <dbReference type="EMBL" id="JAG78022.1"/>
    </source>
</evidence>
<accession>A0A0C9RJ50</accession>
<dbReference type="InterPro" id="IPR051291">
    <property type="entry name" value="CIMAP"/>
</dbReference>
<feature type="region of interest" description="Disordered" evidence="1">
    <location>
        <begin position="57"/>
        <end position="77"/>
    </location>
</feature>